<dbReference type="EMBL" id="JANUGX010000038">
    <property type="protein sequence ID" value="MCS0592207.1"/>
    <property type="molecule type" value="Genomic_DNA"/>
</dbReference>
<evidence type="ECO:0000313" key="2">
    <source>
        <dbReference type="EMBL" id="MCS0592207.1"/>
    </source>
</evidence>
<feature type="chain" id="PRO_5047254451" description="SMP-30/Gluconolactonase/LRE-like region domain-containing protein" evidence="1">
    <location>
        <begin position="30"/>
        <end position="344"/>
    </location>
</feature>
<dbReference type="SUPFAM" id="SSF101898">
    <property type="entry name" value="NHL repeat"/>
    <property type="match status" value="1"/>
</dbReference>
<dbReference type="Proteomes" id="UP001205560">
    <property type="component" value="Unassembled WGS sequence"/>
</dbReference>
<protein>
    <recommendedName>
        <fullName evidence="4">SMP-30/Gluconolactonase/LRE-like region domain-containing protein</fullName>
    </recommendedName>
</protein>
<feature type="signal peptide" evidence="1">
    <location>
        <begin position="1"/>
        <end position="29"/>
    </location>
</feature>
<gene>
    <name evidence="2" type="ORF">NX782_23760</name>
</gene>
<sequence length="344" mass="32624">MRITAAILSASLVLVLCAACGGSTTPVAAGSVTPGGGSGSPTPPAATGSLGLFAGNPVDGGIVDGSGEAARFVGPAAMTIDAGGNLYLAATCAIRKVTPAGAASLFAGSYTNCGSLDGSAFPSASGIAAAADGRLFITSGRNVIEVSPAGATRTLAVLEPGNLGGGIAVDAAGNLIVATGIGTRRIAPSGASTLLEGVASAEGVSGNARRGVAVDAAGTVYLAALDNTILRIDSAGNRTVLAGTPGSAGSADGSGATARFSKLVALALDGQGTLYAADAGADSQLIRKITPTGVVSTVAGKPGVATLQPGALPGGLAPLGGLVFDGKGILYASSGNAIVRIALP</sequence>
<dbReference type="InterPro" id="IPR011042">
    <property type="entry name" value="6-blade_b-propeller_TolB-like"/>
</dbReference>
<reference evidence="2 3" key="1">
    <citation type="submission" date="2022-08" db="EMBL/GenBank/DDBJ databases">
        <title>Reclassification of Massilia species as members of the genera Telluria, Duganella, Pseudoduganella, Mokoshia gen. nov. and Zemynaea gen. nov. using orthogonal and non-orthogonal genome-based approaches.</title>
        <authorList>
            <person name="Bowman J.P."/>
        </authorList>
    </citation>
    <scope>NUCLEOTIDE SEQUENCE [LARGE SCALE GENOMIC DNA]</scope>
    <source>
        <strain evidence="2 3">LMG 28164</strain>
    </source>
</reference>
<dbReference type="PANTHER" id="PTHR13833">
    <property type="match status" value="1"/>
</dbReference>
<name>A0ABT2ADI2_9BURK</name>
<accession>A0ABT2ADI2</accession>
<dbReference type="RefSeq" id="WP_258847976.1">
    <property type="nucleotide sequence ID" value="NZ_JANUGX010000038.1"/>
</dbReference>
<dbReference type="Gene3D" id="2.120.10.30">
    <property type="entry name" value="TolB, C-terminal domain"/>
    <property type="match status" value="2"/>
</dbReference>
<organism evidence="2 3">
    <name type="scientific">Massilia norwichensis</name>
    <dbReference type="NCBI Taxonomy" id="1442366"/>
    <lineage>
        <taxon>Bacteria</taxon>
        <taxon>Pseudomonadati</taxon>
        <taxon>Pseudomonadota</taxon>
        <taxon>Betaproteobacteria</taxon>
        <taxon>Burkholderiales</taxon>
        <taxon>Oxalobacteraceae</taxon>
        <taxon>Telluria group</taxon>
        <taxon>Massilia</taxon>
    </lineage>
</organism>
<proteinExistence type="predicted"/>
<dbReference type="PANTHER" id="PTHR13833:SF71">
    <property type="entry name" value="NHL DOMAIN-CONTAINING PROTEIN"/>
    <property type="match status" value="1"/>
</dbReference>
<comment type="caution">
    <text evidence="2">The sequence shown here is derived from an EMBL/GenBank/DDBJ whole genome shotgun (WGS) entry which is preliminary data.</text>
</comment>
<dbReference type="Gene3D" id="2.40.10.500">
    <property type="match status" value="1"/>
</dbReference>
<evidence type="ECO:0008006" key="4">
    <source>
        <dbReference type="Google" id="ProtNLM"/>
    </source>
</evidence>
<evidence type="ECO:0000256" key="1">
    <source>
        <dbReference type="SAM" id="SignalP"/>
    </source>
</evidence>
<evidence type="ECO:0000313" key="3">
    <source>
        <dbReference type="Proteomes" id="UP001205560"/>
    </source>
</evidence>
<keyword evidence="3" id="KW-1185">Reference proteome</keyword>
<keyword evidence="1" id="KW-0732">Signal</keyword>